<organism evidence="3 5">
    <name type="scientific">Flavobacterium glaciei</name>
    <dbReference type="NCBI Taxonomy" id="386300"/>
    <lineage>
        <taxon>Bacteria</taxon>
        <taxon>Pseudomonadati</taxon>
        <taxon>Bacteroidota</taxon>
        <taxon>Flavobacteriia</taxon>
        <taxon>Flavobacteriales</taxon>
        <taxon>Flavobacteriaceae</taxon>
        <taxon>Flavobacterium</taxon>
    </lineage>
</organism>
<gene>
    <name evidence="2" type="ORF">DFR66_105144</name>
    <name evidence="3" type="ORF">IQ02_01344</name>
</gene>
<proteinExistence type="predicted"/>
<evidence type="ECO:0000256" key="1">
    <source>
        <dbReference type="SAM" id="Coils"/>
    </source>
</evidence>
<dbReference type="EMBL" id="QQBA01000005">
    <property type="protein sequence ID" value="RDI56275.1"/>
    <property type="molecule type" value="Genomic_DNA"/>
</dbReference>
<sequence length="754" mass="88546">MKTRLSKIARELNSGISLVVEFLKANGYDCEEDPNETVSEEITEIIYNNFQSFLAEKNKNVSKKKNVNPKEKTIVKPSNVDIPLEIKIIEAADKEKKLIERIIGFTDYSWEYTIAKFAGTCSQPVDFNLFDEVICDLLIIESMSASKMGSILGFDIDKDPAEKEILIKAIKDLKNDKMIDGDESILWLTDIGVEYAKNGVKFSNFTRDFDLFIDSVGLANANVKATFSNLKSEKVEIKIQNTDKHRIINVAQSLDIRTNNVADAIFEIVGRIINDQEQLLGYISTAEYISVCEYYNKNLPETISLSKSPTSLDEIRLLAEEQAPEIHFPKKKYILQECTPKGTEIFKAKLWVILLENFRDNTLRTLVYDEKQNIILETLSDALDKNENIKVQLFEKLIKVDEEIEITNEEKDIEQLNIEQKLIDKQEEIENAIDNHNIVKIKEIEKEIDYIKRHFNSIEFEIELKRLFDETTGDLWIISPWIRNATFKRIPFIENYLKKGGRVFVAYSEPEAEGQIMALDEPLNKLLDLEKRYQNFYIHQLPAFHYKNVWLRFEEATDLYYSGSFNILSFFISHNLQKVRQEKMTRMDWNIEIEDEYQDVFKQFGLKYVNRTIEEFNTICQNPPQEIDKSYLQMLKKIDYLKLKPFINKNIENFDEAFKVLEETKLENINYYRKIFFELEFEKYKIKIESLSNETIIPLKKTELLNEVEKFKVEFEDIIDYENGFFNVLTKSIKELKTFNISNNNYNKNKIKKR</sequence>
<protein>
    <submittedName>
        <fullName evidence="3">Uncharacterized protein</fullName>
    </submittedName>
</protein>
<reference evidence="3" key="3">
    <citation type="submission" date="2019-07" db="EMBL/GenBank/DDBJ databases">
        <authorList>
            <person name="Whitman W."/>
            <person name="Huntemann M."/>
            <person name="Clum A."/>
            <person name="Pillay M."/>
            <person name="Palaniappan K."/>
            <person name="Varghese N."/>
            <person name="Mikhailova N."/>
            <person name="Stamatis D."/>
            <person name="Reddy T."/>
            <person name="Daum C."/>
            <person name="Shapiro N."/>
            <person name="Ivanova N."/>
            <person name="Kyrpides N."/>
            <person name="Woyke T."/>
        </authorList>
    </citation>
    <scope>NUCLEOTIDE SEQUENCE</scope>
    <source>
        <strain evidence="3">CGMCC 1.5380</strain>
    </source>
</reference>
<dbReference type="AlphaFoldDB" id="A0A562PUS4"/>
<keyword evidence="1" id="KW-0175">Coiled coil</keyword>
<evidence type="ECO:0000313" key="4">
    <source>
        <dbReference type="Proteomes" id="UP000254518"/>
    </source>
</evidence>
<name>A0A562PUS4_9FLAO</name>
<dbReference type="RefSeq" id="WP_114754032.1">
    <property type="nucleotide sequence ID" value="NZ_QQBA01000005.1"/>
</dbReference>
<evidence type="ECO:0000313" key="3">
    <source>
        <dbReference type="EMBL" id="TWI48185.1"/>
    </source>
</evidence>
<keyword evidence="4" id="KW-1185">Reference proteome</keyword>
<dbReference type="Proteomes" id="UP000321392">
    <property type="component" value="Unassembled WGS sequence"/>
</dbReference>
<evidence type="ECO:0000313" key="2">
    <source>
        <dbReference type="EMBL" id="RDI56275.1"/>
    </source>
</evidence>
<feature type="coiled-coil region" evidence="1">
    <location>
        <begin position="399"/>
        <end position="435"/>
    </location>
</feature>
<reference evidence="2 4" key="2">
    <citation type="submission" date="2018-07" db="EMBL/GenBank/DDBJ databases">
        <title>Genomic Encyclopedia of Type Strains, Phase IV (KMG-IV): sequencing the most valuable type-strain genomes for metagenomic binning, comparative biology and taxonomic classification.</title>
        <authorList>
            <person name="Goeker M."/>
        </authorList>
    </citation>
    <scope>NUCLEOTIDE SEQUENCE [LARGE SCALE GENOMIC DNA]</scope>
    <source>
        <strain evidence="2 4">DSM 19728</strain>
    </source>
</reference>
<dbReference type="OrthoDB" id="9757917at2"/>
<dbReference type="Proteomes" id="UP000254518">
    <property type="component" value="Unassembled WGS sequence"/>
</dbReference>
<comment type="caution">
    <text evidence="3">The sequence shown here is derived from an EMBL/GenBank/DDBJ whole genome shotgun (WGS) entry which is preliminary data.</text>
</comment>
<accession>A0A562PUS4</accession>
<dbReference type="EMBL" id="VLKX01000005">
    <property type="protein sequence ID" value="TWI48185.1"/>
    <property type="molecule type" value="Genomic_DNA"/>
</dbReference>
<evidence type="ECO:0000313" key="5">
    <source>
        <dbReference type="Proteomes" id="UP000321392"/>
    </source>
</evidence>
<reference evidence="3 5" key="1">
    <citation type="journal article" date="2015" name="Stand. Genomic Sci.">
        <title>Genomic Encyclopedia of Bacterial and Archaeal Type Strains, Phase III: the genomes of soil and plant-associated and newly described type strains.</title>
        <authorList>
            <person name="Whitman W.B."/>
            <person name="Woyke T."/>
            <person name="Klenk H.P."/>
            <person name="Zhou Y."/>
            <person name="Lilburn T.G."/>
            <person name="Beck B.J."/>
            <person name="De Vos P."/>
            <person name="Vandamme P."/>
            <person name="Eisen J.A."/>
            <person name="Garrity G."/>
            <person name="Hugenholtz P."/>
            <person name="Kyrpides N.C."/>
        </authorList>
    </citation>
    <scope>NUCLEOTIDE SEQUENCE [LARGE SCALE GENOMIC DNA]</scope>
    <source>
        <strain evidence="3 5">CGMCC 1.5380</strain>
    </source>
</reference>